<evidence type="ECO:0000256" key="2">
    <source>
        <dbReference type="ARBA" id="ARBA00009677"/>
    </source>
</evidence>
<dbReference type="Pfam" id="PF07559">
    <property type="entry name" value="FlgE_D2"/>
    <property type="match status" value="1"/>
</dbReference>
<reference evidence="10 11" key="1">
    <citation type="submission" date="2015-03" db="EMBL/GenBank/DDBJ databases">
        <title>Pseudomonas fluorescens 1855-344 Genome sequencing and assembly.</title>
        <authorList>
            <person name="Eng W.W.H."/>
            <person name="Gan H.M."/>
            <person name="Savka M.A."/>
        </authorList>
    </citation>
    <scope>NUCLEOTIDE SEQUENCE [LARGE SCALE GENOMIC DNA]</scope>
    <source>
        <strain evidence="10 11">1855-344</strain>
    </source>
</reference>
<dbReference type="PATRIC" id="fig|132476.4.peg.5780"/>
<comment type="function">
    <text evidence="5">A flexible structure which links the flagellar filament to the drive apparatus in the basal body.</text>
</comment>
<accession>A0A0F4XR18</accession>
<proteinExistence type="inferred from homology"/>
<dbReference type="InterPro" id="IPR053967">
    <property type="entry name" value="LlgE_F_G-like_D1"/>
</dbReference>
<evidence type="ECO:0000256" key="1">
    <source>
        <dbReference type="ARBA" id="ARBA00004117"/>
    </source>
</evidence>
<dbReference type="InterPro" id="IPR011491">
    <property type="entry name" value="FlgE_D2"/>
</dbReference>
<dbReference type="NCBIfam" id="NF004238">
    <property type="entry name" value="PRK05682.1-1"/>
    <property type="match status" value="1"/>
</dbReference>
<dbReference type="NCBIfam" id="TIGR03506">
    <property type="entry name" value="FlgEFG_subfam"/>
    <property type="match status" value="1"/>
</dbReference>
<dbReference type="Pfam" id="PF22692">
    <property type="entry name" value="LlgE_F_G_D1"/>
    <property type="match status" value="1"/>
</dbReference>
<gene>
    <name evidence="10" type="primary">flgE</name>
    <name evidence="10" type="ORF">VP02_08760</name>
</gene>
<dbReference type="Proteomes" id="UP000033662">
    <property type="component" value="Unassembled WGS sequence"/>
</dbReference>
<evidence type="ECO:0000259" key="9">
    <source>
        <dbReference type="Pfam" id="PF22692"/>
    </source>
</evidence>
<dbReference type="Pfam" id="PF06429">
    <property type="entry name" value="Flg_bbr_C"/>
    <property type="match status" value="1"/>
</dbReference>
<keyword evidence="4 5" id="KW-0975">Bacterial flagellum</keyword>
<organism evidence="10 11">
    <name type="scientific">Pseudomonas kilonensis</name>
    <dbReference type="NCBI Taxonomy" id="132476"/>
    <lineage>
        <taxon>Bacteria</taxon>
        <taxon>Pseudomonadati</taxon>
        <taxon>Pseudomonadota</taxon>
        <taxon>Gammaproteobacteria</taxon>
        <taxon>Pseudomonadales</taxon>
        <taxon>Pseudomonadaceae</taxon>
        <taxon>Pseudomonas</taxon>
    </lineage>
</organism>
<feature type="domain" description="Flagellar hook protein FlgE/F/G-like D1" evidence="9">
    <location>
        <begin position="76"/>
        <end position="129"/>
    </location>
</feature>
<evidence type="ECO:0000256" key="4">
    <source>
        <dbReference type="ARBA" id="ARBA00023143"/>
    </source>
</evidence>
<feature type="domain" description="Flagellar hook protein FlgE D2" evidence="8">
    <location>
        <begin position="142"/>
        <end position="262"/>
    </location>
</feature>
<evidence type="ECO:0000256" key="3">
    <source>
        <dbReference type="ARBA" id="ARBA00019015"/>
    </source>
</evidence>
<evidence type="ECO:0000256" key="5">
    <source>
        <dbReference type="RuleBase" id="RU362116"/>
    </source>
</evidence>
<dbReference type="PANTHER" id="PTHR30435">
    <property type="entry name" value="FLAGELLAR PROTEIN"/>
    <property type="match status" value="1"/>
</dbReference>
<evidence type="ECO:0000313" key="11">
    <source>
        <dbReference type="Proteomes" id="UP000033662"/>
    </source>
</evidence>
<dbReference type="InterPro" id="IPR010930">
    <property type="entry name" value="Flg_bb/hook_C_dom"/>
</dbReference>
<keyword evidence="10" id="KW-0282">Flagellum</keyword>
<dbReference type="AlphaFoldDB" id="A0A0F4XR18"/>
<dbReference type="Pfam" id="PF00460">
    <property type="entry name" value="Flg_bb_rod"/>
    <property type="match status" value="1"/>
</dbReference>
<feature type="domain" description="Flagellar basal-body/hook protein C-terminal" evidence="7">
    <location>
        <begin position="336"/>
        <end position="380"/>
    </location>
</feature>
<dbReference type="InterPro" id="IPR037058">
    <property type="entry name" value="Falgellar_hook_FlgE_sf"/>
</dbReference>
<comment type="subcellular location">
    <subcellularLocation>
        <location evidence="1 5">Bacterial flagellum basal body</location>
    </subcellularLocation>
</comment>
<keyword evidence="10" id="KW-0969">Cilium</keyword>
<evidence type="ECO:0000259" key="8">
    <source>
        <dbReference type="Pfam" id="PF07559"/>
    </source>
</evidence>
<dbReference type="PANTHER" id="PTHR30435:SF1">
    <property type="entry name" value="FLAGELLAR HOOK PROTEIN FLGE"/>
    <property type="match status" value="1"/>
</dbReference>
<evidence type="ECO:0000313" key="10">
    <source>
        <dbReference type="EMBL" id="KKA08337.1"/>
    </source>
</evidence>
<feature type="domain" description="Flagellar basal body rod protein N-terminal" evidence="6">
    <location>
        <begin position="6"/>
        <end position="33"/>
    </location>
</feature>
<dbReference type="GO" id="GO:0005829">
    <property type="term" value="C:cytosol"/>
    <property type="evidence" value="ECO:0007669"/>
    <property type="project" value="TreeGrafter"/>
</dbReference>
<dbReference type="EMBL" id="JZXC01000006">
    <property type="protein sequence ID" value="KKA08337.1"/>
    <property type="molecule type" value="Genomic_DNA"/>
</dbReference>
<dbReference type="InterPro" id="IPR001444">
    <property type="entry name" value="Flag_bb_rod_N"/>
</dbReference>
<dbReference type="GO" id="GO:0009425">
    <property type="term" value="C:bacterial-type flagellum basal body"/>
    <property type="evidence" value="ECO:0007669"/>
    <property type="project" value="UniProtKB-SubCell"/>
</dbReference>
<sequence length="382" mass="39789">MAFSQALSGLTAASTDLNVVSNNISNSQTVGFKSSTTQFADVYSGADVGLGTSVSGVVQNFASGSLTTTDNELDLAISGEGFFTFTDGTQTVYSRNGQLTLTADGYLENAAGDQLLGVNGVIQIPTTGMQASASTELDAELNLDSSEDIITDTFDQTDSSTYSYSTTATLYDSLGNSHTSTLYFSKTAENTWEVHTAIDGNLLSETQTVEFSSSGLITSGETGTYTYDPDNGAADMSLTLDLTGTTQFGNDSEVSDISQNGYTSGSLVSFTIDDTGTVIATYSNDQTQNIDQIQLATFSNENGLQSNGDNTWLATTESGQALLGVASSGSLGSILSGTTEDSNVDLTAELVNLIIAQRNFQANAKSVTAQSEVLQQAVNIGS</sequence>
<dbReference type="GO" id="GO:0071978">
    <property type="term" value="P:bacterial-type flagellum-dependent swarming motility"/>
    <property type="evidence" value="ECO:0007669"/>
    <property type="project" value="TreeGrafter"/>
</dbReference>
<dbReference type="GO" id="GO:0009424">
    <property type="term" value="C:bacterial-type flagellum hook"/>
    <property type="evidence" value="ECO:0007669"/>
    <property type="project" value="TreeGrafter"/>
</dbReference>
<comment type="caution">
    <text evidence="10">The sequence shown here is derived from an EMBL/GenBank/DDBJ whole genome shotgun (WGS) entry which is preliminary data.</text>
</comment>
<evidence type="ECO:0000259" key="6">
    <source>
        <dbReference type="Pfam" id="PF00460"/>
    </source>
</evidence>
<dbReference type="Gene3D" id="2.60.98.20">
    <property type="entry name" value="Flagellar hook protein FlgE"/>
    <property type="match status" value="1"/>
</dbReference>
<dbReference type="OrthoDB" id="8578401at2"/>
<name>A0A0F4XR18_9PSED</name>
<dbReference type="InterPro" id="IPR037925">
    <property type="entry name" value="FlgE/F/G-like"/>
</dbReference>
<dbReference type="SUPFAM" id="SSF117143">
    <property type="entry name" value="Flagellar hook protein flgE"/>
    <property type="match status" value="1"/>
</dbReference>
<comment type="similarity">
    <text evidence="2 5">Belongs to the flagella basal body rod proteins family.</text>
</comment>
<evidence type="ECO:0000259" key="7">
    <source>
        <dbReference type="Pfam" id="PF06429"/>
    </source>
</evidence>
<dbReference type="InterPro" id="IPR020013">
    <property type="entry name" value="Flagellar_FlgE/F/G"/>
</dbReference>
<keyword evidence="10" id="KW-0966">Cell projection</keyword>
<protein>
    <recommendedName>
        <fullName evidence="3 5">Flagellar hook protein FlgE</fullName>
    </recommendedName>
</protein>